<feature type="compositionally biased region" description="Basic and acidic residues" evidence="1">
    <location>
        <begin position="272"/>
        <end position="282"/>
    </location>
</feature>
<keyword evidence="3" id="KW-1185">Reference proteome</keyword>
<feature type="compositionally biased region" description="Polar residues" evidence="1">
    <location>
        <begin position="305"/>
        <end position="320"/>
    </location>
</feature>
<feature type="compositionally biased region" description="Basic and acidic residues" evidence="1">
    <location>
        <begin position="452"/>
        <end position="514"/>
    </location>
</feature>
<name>A0A8X6P0A9_NEPPI</name>
<protein>
    <submittedName>
        <fullName evidence="2">Uncharacterized protein</fullName>
    </submittedName>
</protein>
<proteinExistence type="predicted"/>
<evidence type="ECO:0000256" key="1">
    <source>
        <dbReference type="SAM" id="MobiDB-lite"/>
    </source>
</evidence>
<dbReference type="OrthoDB" id="6437944at2759"/>
<feature type="compositionally biased region" description="Polar residues" evidence="1">
    <location>
        <begin position="212"/>
        <end position="238"/>
    </location>
</feature>
<evidence type="ECO:0000313" key="3">
    <source>
        <dbReference type="Proteomes" id="UP000887013"/>
    </source>
</evidence>
<feature type="compositionally biased region" description="Basic and acidic residues" evidence="1">
    <location>
        <begin position="323"/>
        <end position="335"/>
    </location>
</feature>
<feature type="compositionally biased region" description="Polar residues" evidence="1">
    <location>
        <begin position="255"/>
        <end position="269"/>
    </location>
</feature>
<accession>A0A8X6P0A9</accession>
<reference evidence="2" key="1">
    <citation type="submission" date="2020-08" db="EMBL/GenBank/DDBJ databases">
        <title>Multicomponent nature underlies the extraordinary mechanical properties of spider dragline silk.</title>
        <authorList>
            <person name="Kono N."/>
            <person name="Nakamura H."/>
            <person name="Mori M."/>
            <person name="Yoshida Y."/>
            <person name="Ohtoshi R."/>
            <person name="Malay A.D."/>
            <person name="Moran D.A.P."/>
            <person name="Tomita M."/>
            <person name="Numata K."/>
            <person name="Arakawa K."/>
        </authorList>
    </citation>
    <scope>NUCLEOTIDE SEQUENCE</scope>
</reference>
<feature type="compositionally biased region" description="Basic and acidic residues" evidence="1">
    <location>
        <begin position="32"/>
        <end position="53"/>
    </location>
</feature>
<comment type="caution">
    <text evidence="2">The sequence shown here is derived from an EMBL/GenBank/DDBJ whole genome shotgun (WGS) entry which is preliminary data.</text>
</comment>
<feature type="compositionally biased region" description="Basic and acidic residues" evidence="1">
    <location>
        <begin position="85"/>
        <end position="95"/>
    </location>
</feature>
<dbReference type="AlphaFoldDB" id="A0A8X6P0A9"/>
<feature type="compositionally biased region" description="Basic and acidic residues" evidence="1">
    <location>
        <begin position="104"/>
        <end position="117"/>
    </location>
</feature>
<dbReference type="Proteomes" id="UP000887013">
    <property type="component" value="Unassembled WGS sequence"/>
</dbReference>
<gene>
    <name evidence="2" type="ORF">NPIL_387241</name>
</gene>
<feature type="compositionally biased region" description="Basic and acidic residues" evidence="1">
    <location>
        <begin position="1"/>
        <end position="10"/>
    </location>
</feature>
<feature type="compositionally biased region" description="Basic and acidic residues" evidence="1">
    <location>
        <begin position="289"/>
        <end position="298"/>
    </location>
</feature>
<feature type="compositionally biased region" description="Low complexity" evidence="1">
    <location>
        <begin position="422"/>
        <end position="432"/>
    </location>
</feature>
<feature type="compositionally biased region" description="Basic and acidic residues" evidence="1">
    <location>
        <begin position="529"/>
        <end position="547"/>
    </location>
</feature>
<feature type="compositionally biased region" description="Low complexity" evidence="1">
    <location>
        <begin position="397"/>
        <end position="407"/>
    </location>
</feature>
<organism evidence="2 3">
    <name type="scientific">Nephila pilipes</name>
    <name type="common">Giant wood spider</name>
    <name type="synonym">Nephila maculata</name>
    <dbReference type="NCBI Taxonomy" id="299642"/>
    <lineage>
        <taxon>Eukaryota</taxon>
        <taxon>Metazoa</taxon>
        <taxon>Ecdysozoa</taxon>
        <taxon>Arthropoda</taxon>
        <taxon>Chelicerata</taxon>
        <taxon>Arachnida</taxon>
        <taxon>Araneae</taxon>
        <taxon>Araneomorphae</taxon>
        <taxon>Entelegynae</taxon>
        <taxon>Araneoidea</taxon>
        <taxon>Nephilidae</taxon>
        <taxon>Nephila</taxon>
    </lineage>
</organism>
<feature type="region of interest" description="Disordered" evidence="1">
    <location>
        <begin position="206"/>
        <end position="609"/>
    </location>
</feature>
<evidence type="ECO:0000313" key="2">
    <source>
        <dbReference type="EMBL" id="GFT43013.1"/>
    </source>
</evidence>
<feature type="compositionally biased region" description="Polar residues" evidence="1">
    <location>
        <begin position="13"/>
        <end position="23"/>
    </location>
</feature>
<sequence length="609" mass="66412">MSDRSGEKAVKPKTNTGSESGSSDEVIETADDLQHLKLVKNEEQSEQSKEKSSQMEGTGSPIRQKISAEELSEAKPGTSQQGKQDTSEADSHSESMDISSVSSDARKSDLQQKEKSSGENITGAKAGPQSKEYGKMPLKDVVKYFLQEGSVSRESTPLEEGNTLSDVSSIYTQVADISTEESVYHDAPSSLTSESSVSQYFDARQSLRADSSDSTTVSDIPTLSTSVSNISTPTSQQGHGAYIRQLVREAEQRSDPPSTSSGYRSTNLSALDHAKDWFERGARAPIRMEGGEHPDRSGSEPLQGDPSSSDVSGPQGNYSYLENLEREARQLDEVARTSSDTSSGDQREMANLQEWMVAGKRVESDSDGRKSSEQVVGDVEPSISGEGLDKRASPLTSQESDSSRSTSPGKRAKATEAEQQARVSESVSSSSELDSEERLKMANMEKWLNAGKKTDFPLELETTQKHEEDASAKESSHSKAENITECSTDKITKGKKDKDSSLEREHHEMEKPDSKLSSFVKPKSISSSEFRRDLGRTTKSMDIDDNSKLGSSKKIWQKPGSLHDLRHETLPGIESTGDVPYESEESPNIEQRISKDSGMSPEQMEVGSP</sequence>
<feature type="compositionally biased region" description="Low complexity" evidence="1">
    <location>
        <begin position="517"/>
        <end position="528"/>
    </location>
</feature>
<dbReference type="EMBL" id="BMAW01015320">
    <property type="protein sequence ID" value="GFT43013.1"/>
    <property type="molecule type" value="Genomic_DNA"/>
</dbReference>
<feature type="compositionally biased region" description="Basic and acidic residues" evidence="1">
    <location>
        <begin position="360"/>
        <end position="372"/>
    </location>
</feature>
<feature type="region of interest" description="Disordered" evidence="1">
    <location>
        <begin position="1"/>
        <end position="134"/>
    </location>
</feature>
<feature type="non-terminal residue" evidence="2">
    <location>
        <position position="609"/>
    </location>
</feature>